<evidence type="ECO:0000313" key="3">
    <source>
        <dbReference type="Proteomes" id="UP000656042"/>
    </source>
</evidence>
<name>A0A8J3BWW3_9ACTN</name>
<evidence type="ECO:0000313" key="2">
    <source>
        <dbReference type="EMBL" id="GGK75658.1"/>
    </source>
</evidence>
<comment type="caution">
    <text evidence="2">The sequence shown here is derived from an EMBL/GenBank/DDBJ whole genome shotgun (WGS) entry which is preliminary data.</text>
</comment>
<evidence type="ECO:0000259" key="1">
    <source>
        <dbReference type="Pfam" id="PF21418"/>
    </source>
</evidence>
<reference evidence="2" key="2">
    <citation type="submission" date="2020-09" db="EMBL/GenBank/DDBJ databases">
        <authorList>
            <person name="Sun Q."/>
            <person name="Zhou Y."/>
        </authorList>
    </citation>
    <scope>NUCLEOTIDE SEQUENCE</scope>
    <source>
        <strain evidence="2">CGMCC 4.7299</strain>
    </source>
</reference>
<dbReference type="AlphaFoldDB" id="A0A8J3BWW3"/>
<accession>A0A8J3BWW3</accession>
<dbReference type="Gene3D" id="3.30.460.10">
    <property type="entry name" value="Beta Polymerase, domain 2"/>
    <property type="match status" value="1"/>
</dbReference>
<organism evidence="2 3">
    <name type="scientific">Mangrovihabitans endophyticus</name>
    <dbReference type="NCBI Taxonomy" id="1751298"/>
    <lineage>
        <taxon>Bacteria</taxon>
        <taxon>Bacillati</taxon>
        <taxon>Actinomycetota</taxon>
        <taxon>Actinomycetes</taxon>
        <taxon>Micromonosporales</taxon>
        <taxon>Micromonosporaceae</taxon>
        <taxon>Mangrovihabitans</taxon>
    </lineage>
</organism>
<keyword evidence="3" id="KW-1185">Reference proteome</keyword>
<proteinExistence type="predicted"/>
<dbReference type="EMBL" id="BMMX01000001">
    <property type="protein sequence ID" value="GGK75658.1"/>
    <property type="molecule type" value="Genomic_DNA"/>
</dbReference>
<reference evidence="2" key="1">
    <citation type="journal article" date="2014" name="Int. J. Syst. Evol. Microbiol.">
        <title>Complete genome sequence of Corynebacterium casei LMG S-19264T (=DSM 44701T), isolated from a smear-ripened cheese.</title>
        <authorList>
            <consortium name="US DOE Joint Genome Institute (JGI-PGF)"/>
            <person name="Walter F."/>
            <person name="Albersmeier A."/>
            <person name="Kalinowski J."/>
            <person name="Ruckert C."/>
        </authorList>
    </citation>
    <scope>NUCLEOTIDE SEQUENCE</scope>
    <source>
        <strain evidence="2">CGMCC 4.7299</strain>
    </source>
</reference>
<gene>
    <name evidence="2" type="ORF">GCM10012284_07050</name>
</gene>
<feature type="domain" description="Lincosamide nucleotidyltransferase-like C-terminal" evidence="1">
    <location>
        <begin position="142"/>
        <end position="244"/>
    </location>
</feature>
<dbReference type="Proteomes" id="UP000656042">
    <property type="component" value="Unassembled WGS sequence"/>
</dbReference>
<dbReference type="Pfam" id="PF21418">
    <property type="entry name" value="LinB-like_C"/>
    <property type="match status" value="1"/>
</dbReference>
<dbReference type="Gene3D" id="1.20.120.330">
    <property type="entry name" value="Nucleotidyltransferases domain 2"/>
    <property type="match status" value="1"/>
</dbReference>
<dbReference type="SUPFAM" id="SSF81301">
    <property type="entry name" value="Nucleotidyltransferase"/>
    <property type="match status" value="1"/>
</dbReference>
<dbReference type="RefSeq" id="WP_189077526.1">
    <property type="nucleotide sequence ID" value="NZ_BMMX01000001.1"/>
</dbReference>
<dbReference type="InterPro" id="IPR048495">
    <property type="entry name" value="LinB-like_C"/>
</dbReference>
<sequence length="271" mass="30132">MVLAQERLIRRVGQMCRADQRLVAALTYGSFAQGEADAHSDIEFWLFIESRCAATLDRRAWLDDVGAIRFAVVNEFGAHVAFFPALIRGEFHFATAGDIASVGAWPARGAPAERMIILDRTGELRRALESLPARPKLPAAPDEVEELCGRFANWLVLAHHVARRGELLRAVDALTHAQRHLLWMARLAEGRTQHWLTPSRSAETDLPGDVAEALHETTTAADPETLTRAIGAAWRHGRRHWQQLAARGGRPVPEAFFQDLDAAIESRHPEP</sequence>
<protein>
    <recommendedName>
        <fullName evidence="1">Lincosamide nucleotidyltransferase-like C-terminal domain-containing protein</fullName>
    </recommendedName>
</protein>
<dbReference type="InterPro" id="IPR043519">
    <property type="entry name" value="NT_sf"/>
</dbReference>